<evidence type="ECO:0000256" key="2">
    <source>
        <dbReference type="SAM" id="Phobius"/>
    </source>
</evidence>
<feature type="transmembrane region" description="Helical" evidence="2">
    <location>
        <begin position="110"/>
        <end position="129"/>
    </location>
</feature>
<gene>
    <name evidence="3" type="ORF">GCM10023167_06690</name>
</gene>
<dbReference type="Proteomes" id="UP001500642">
    <property type="component" value="Unassembled WGS sequence"/>
</dbReference>
<keyword evidence="4" id="KW-1185">Reference proteome</keyword>
<sequence>MTERPEPTAVRRPWTVWAALAMVAVEVAALLVSAGFFVVLSRSGSTDVATSLLSLAVMFGVLALGLVAVIMGLYRMHRWARPATVAWQVLLILFGLSVLGSGWLLPVGSIVPAVLCIVALFAPPSLRAYGAAITEHEAQARAAQDALSAKVAAASGEGTDGEVGVDGAGSAERAEGAGRSSRSTRRSGPTKSVGGSKKK</sequence>
<proteinExistence type="predicted"/>
<name>A0ABP8J5N7_9MICO</name>
<feature type="transmembrane region" description="Helical" evidence="2">
    <location>
        <begin position="52"/>
        <end position="73"/>
    </location>
</feature>
<comment type="caution">
    <text evidence="3">The sequence shown here is derived from an EMBL/GenBank/DDBJ whole genome shotgun (WGS) entry which is preliminary data.</text>
</comment>
<accession>A0ABP8J5N7</accession>
<keyword evidence="2" id="KW-0812">Transmembrane</keyword>
<feature type="transmembrane region" description="Helical" evidence="2">
    <location>
        <begin position="85"/>
        <end position="104"/>
    </location>
</feature>
<protein>
    <submittedName>
        <fullName evidence="3">Uncharacterized protein</fullName>
    </submittedName>
</protein>
<evidence type="ECO:0000313" key="3">
    <source>
        <dbReference type="EMBL" id="GAA4385177.1"/>
    </source>
</evidence>
<feature type="region of interest" description="Disordered" evidence="1">
    <location>
        <begin position="153"/>
        <end position="199"/>
    </location>
</feature>
<organism evidence="3 4">
    <name type="scientific">Brevibacterium pityocampae</name>
    <dbReference type="NCBI Taxonomy" id="506594"/>
    <lineage>
        <taxon>Bacteria</taxon>
        <taxon>Bacillati</taxon>
        <taxon>Actinomycetota</taxon>
        <taxon>Actinomycetes</taxon>
        <taxon>Micrococcales</taxon>
        <taxon>Brevibacteriaceae</taxon>
        <taxon>Brevibacterium</taxon>
    </lineage>
</organism>
<feature type="transmembrane region" description="Helical" evidence="2">
    <location>
        <begin position="14"/>
        <end position="40"/>
    </location>
</feature>
<keyword evidence="2" id="KW-1133">Transmembrane helix</keyword>
<keyword evidence="2" id="KW-0472">Membrane</keyword>
<reference evidence="4" key="1">
    <citation type="journal article" date="2019" name="Int. J. Syst. Evol. Microbiol.">
        <title>The Global Catalogue of Microorganisms (GCM) 10K type strain sequencing project: providing services to taxonomists for standard genome sequencing and annotation.</title>
        <authorList>
            <consortium name="The Broad Institute Genomics Platform"/>
            <consortium name="The Broad Institute Genome Sequencing Center for Infectious Disease"/>
            <person name="Wu L."/>
            <person name="Ma J."/>
        </authorList>
    </citation>
    <scope>NUCLEOTIDE SEQUENCE [LARGE SCALE GENOMIC DNA]</scope>
    <source>
        <strain evidence="4">JCM 17808</strain>
    </source>
</reference>
<evidence type="ECO:0000313" key="4">
    <source>
        <dbReference type="Proteomes" id="UP001500642"/>
    </source>
</evidence>
<dbReference type="EMBL" id="BAABGL010000003">
    <property type="protein sequence ID" value="GAA4385177.1"/>
    <property type="molecule type" value="Genomic_DNA"/>
</dbReference>
<dbReference type="RefSeq" id="WP_345029849.1">
    <property type="nucleotide sequence ID" value="NZ_BAABGL010000003.1"/>
</dbReference>
<evidence type="ECO:0000256" key="1">
    <source>
        <dbReference type="SAM" id="MobiDB-lite"/>
    </source>
</evidence>